<dbReference type="CDD" id="cd03801">
    <property type="entry name" value="GT4_PimA-like"/>
    <property type="match status" value="1"/>
</dbReference>
<evidence type="ECO:0000259" key="1">
    <source>
        <dbReference type="Pfam" id="PF00534"/>
    </source>
</evidence>
<name>A0A1F7GVY7_9BACT</name>
<sequence length="413" mass="47718">MKVLYLYMFPLWGNGSGAWLRRLANHLTHNYSDRFQAAIVAPDNRVLKKIKIFRLKPPTLGVFVGNPELPGAKKYAKFSNQEFIQIYNYYLTRTSKAIEKFKPHLIHVFHTAFLPPVARTLANLYRIPYIITTHGSDLHYFSEDGRWKANVRDASVRAKFITANSNFTRQWYLQMFGKDLAKKTKTIPAGVNNQVDFAKKTSWIDRKYQFKHPNMVLFTGRLTVHKGVEYLIKAARQIKAEIVILGDGPERKYLENLIQKYRLTNVHLLGYFSQKLGELDDFYLRADVYVAPSVWSEPLGLVILESMVHKTPVIVTRKGGVSTIVKDGVNGFLVRPKSSNEIATKVNLLIENEKLRYKMGENAYRTVVQRFNWDKIAGKFYRLYERSLNPPKNNPAPTYILAAIKKIKKLRKS</sequence>
<feature type="domain" description="Glycosyltransferase subfamily 4-like N-terminal" evidence="2">
    <location>
        <begin position="78"/>
        <end position="192"/>
    </location>
</feature>
<feature type="domain" description="Glycosyl transferase family 1" evidence="1">
    <location>
        <begin position="208"/>
        <end position="365"/>
    </location>
</feature>
<reference evidence="3 4" key="1">
    <citation type="journal article" date="2016" name="Nat. Commun.">
        <title>Thousands of microbial genomes shed light on interconnected biogeochemical processes in an aquifer system.</title>
        <authorList>
            <person name="Anantharaman K."/>
            <person name="Brown C.T."/>
            <person name="Hug L.A."/>
            <person name="Sharon I."/>
            <person name="Castelle C.J."/>
            <person name="Probst A.J."/>
            <person name="Thomas B.C."/>
            <person name="Singh A."/>
            <person name="Wilkins M.J."/>
            <person name="Karaoz U."/>
            <person name="Brodie E.L."/>
            <person name="Williams K.H."/>
            <person name="Hubbard S.S."/>
            <person name="Banfield J.F."/>
        </authorList>
    </citation>
    <scope>NUCLEOTIDE SEQUENCE [LARGE SCALE GENOMIC DNA]</scope>
</reference>
<proteinExistence type="predicted"/>
<dbReference type="Gene3D" id="3.40.50.2000">
    <property type="entry name" value="Glycogen Phosphorylase B"/>
    <property type="match status" value="2"/>
</dbReference>
<dbReference type="PANTHER" id="PTHR45947:SF3">
    <property type="entry name" value="SULFOQUINOVOSYL TRANSFERASE SQD2"/>
    <property type="match status" value="1"/>
</dbReference>
<evidence type="ECO:0000259" key="2">
    <source>
        <dbReference type="Pfam" id="PF13439"/>
    </source>
</evidence>
<accession>A0A1F7GVY7</accession>
<protein>
    <recommendedName>
        <fullName evidence="5">Glycosyl transferase family 1 domain-containing protein</fullName>
    </recommendedName>
</protein>
<dbReference type="Proteomes" id="UP000177913">
    <property type="component" value="Unassembled WGS sequence"/>
</dbReference>
<dbReference type="EMBL" id="MFZO01000050">
    <property type="protein sequence ID" value="OGK23240.1"/>
    <property type="molecule type" value="Genomic_DNA"/>
</dbReference>
<dbReference type="InterPro" id="IPR001296">
    <property type="entry name" value="Glyco_trans_1"/>
</dbReference>
<dbReference type="Pfam" id="PF00534">
    <property type="entry name" value="Glycos_transf_1"/>
    <property type="match status" value="1"/>
</dbReference>
<dbReference type="AlphaFoldDB" id="A0A1F7GVY7"/>
<dbReference type="Pfam" id="PF13439">
    <property type="entry name" value="Glyco_transf_4"/>
    <property type="match status" value="1"/>
</dbReference>
<evidence type="ECO:0000313" key="3">
    <source>
        <dbReference type="EMBL" id="OGK23240.1"/>
    </source>
</evidence>
<dbReference type="PANTHER" id="PTHR45947">
    <property type="entry name" value="SULFOQUINOVOSYL TRANSFERASE SQD2"/>
    <property type="match status" value="1"/>
</dbReference>
<evidence type="ECO:0008006" key="5">
    <source>
        <dbReference type="Google" id="ProtNLM"/>
    </source>
</evidence>
<dbReference type="SUPFAM" id="SSF53756">
    <property type="entry name" value="UDP-Glycosyltransferase/glycogen phosphorylase"/>
    <property type="match status" value="1"/>
</dbReference>
<dbReference type="InterPro" id="IPR050194">
    <property type="entry name" value="Glycosyltransferase_grp1"/>
</dbReference>
<dbReference type="InterPro" id="IPR028098">
    <property type="entry name" value="Glyco_trans_4-like_N"/>
</dbReference>
<organism evidence="3 4">
    <name type="scientific">Candidatus Roizmanbacteria bacterium RIFCSPHIGHO2_02_FULL_38_11</name>
    <dbReference type="NCBI Taxonomy" id="1802039"/>
    <lineage>
        <taxon>Bacteria</taxon>
        <taxon>Candidatus Roizmaniibacteriota</taxon>
    </lineage>
</organism>
<dbReference type="GO" id="GO:0016757">
    <property type="term" value="F:glycosyltransferase activity"/>
    <property type="evidence" value="ECO:0007669"/>
    <property type="project" value="InterPro"/>
</dbReference>
<comment type="caution">
    <text evidence="3">The sequence shown here is derived from an EMBL/GenBank/DDBJ whole genome shotgun (WGS) entry which is preliminary data.</text>
</comment>
<evidence type="ECO:0000313" key="4">
    <source>
        <dbReference type="Proteomes" id="UP000177913"/>
    </source>
</evidence>
<gene>
    <name evidence="3" type="ORF">A3C25_04390</name>
</gene>